<proteinExistence type="predicted"/>
<dbReference type="InterPro" id="IPR032675">
    <property type="entry name" value="LRR_dom_sf"/>
</dbReference>
<reference evidence="1" key="1">
    <citation type="journal article" date="2020" name="Nature">
        <title>Giant virus diversity and host interactions through global metagenomics.</title>
        <authorList>
            <person name="Schulz F."/>
            <person name="Roux S."/>
            <person name="Paez-Espino D."/>
            <person name="Jungbluth S."/>
            <person name="Walsh D.A."/>
            <person name="Denef V.J."/>
            <person name="McMahon K.D."/>
            <person name="Konstantinidis K.T."/>
            <person name="Eloe-Fadrosh E.A."/>
            <person name="Kyrpides N.C."/>
            <person name="Woyke T."/>
        </authorList>
    </citation>
    <scope>NUCLEOTIDE SEQUENCE</scope>
    <source>
        <strain evidence="1">GVMAG-M-3300020192-26</strain>
    </source>
</reference>
<name>A0A6C0C917_9ZZZZ</name>
<accession>A0A6C0C917</accession>
<dbReference type="AlphaFoldDB" id="A0A6C0C917"/>
<dbReference type="EMBL" id="MN739354">
    <property type="protein sequence ID" value="QHT00300.1"/>
    <property type="molecule type" value="Genomic_DNA"/>
</dbReference>
<dbReference type="Gene3D" id="3.80.10.10">
    <property type="entry name" value="Ribonuclease Inhibitor"/>
    <property type="match status" value="1"/>
</dbReference>
<organism evidence="1">
    <name type="scientific">viral metagenome</name>
    <dbReference type="NCBI Taxonomy" id="1070528"/>
    <lineage>
        <taxon>unclassified sequences</taxon>
        <taxon>metagenomes</taxon>
        <taxon>organismal metagenomes</taxon>
    </lineage>
</organism>
<evidence type="ECO:0000313" key="1">
    <source>
        <dbReference type="EMBL" id="QHT00300.1"/>
    </source>
</evidence>
<sequence>MDSLSPDIYPLIFRKSSTFEMMSYRLVNHHGNCIVRKILMQHLPFICTNKITDDQVAVFKHAQMIDLRLCRQISDIGLSHLKCVKVLNLRGCHKITDMGLKYIQNVVALNITGCDLVTSKGLRQLEKLKYINVSYLEKKEYHFMVGKVKIINEKNMHEIVYDYPILSNKDVMKIPEPTLNEKSYASCKSDCVQVYPESIWDYENNSDELQEIRSRLKLFSKIYNKQLYVNEDADELLGNYRNLLPHTTLNSKKKALSKLYAINPYMRMFVKKVKIAGLDILIAGSAALSCVWKTAQFVPNDLDIYILDLQCGDLQKLEDVLYQTFDIAHCAVVQNPLTTTFHIQVFSGEIYSIQLNMFNIKSWAQIFVVYHSNITCIGYEILTNRFLYMQDRFENVLHCGTQYFSNILNFDSEDSLSNAASKYASRGFRCKHVRIAEKYEMYYSNKITRLLTRYYNYQHCMSSPSPHYLTGGFVDIIGKSLKYNNRISSISASFNNQILPIMYLSIYITDRHAKKGSKCVDMDMAKEYFKYERSQNTQQQNRIFKSCRCDELLLPFNSSECCCGEIKKALFII</sequence>
<dbReference type="SUPFAM" id="SSF52047">
    <property type="entry name" value="RNI-like"/>
    <property type="match status" value="1"/>
</dbReference>
<protein>
    <submittedName>
        <fullName evidence="1">Uncharacterized protein</fullName>
    </submittedName>
</protein>